<evidence type="ECO:0000313" key="2">
    <source>
        <dbReference type="Proteomes" id="UP000682308"/>
    </source>
</evidence>
<name>A0A941FAG6_9ACTN</name>
<organism evidence="1 2">
    <name type="scientific">Streptomyces tuirus</name>
    <dbReference type="NCBI Taxonomy" id="68278"/>
    <lineage>
        <taxon>Bacteria</taxon>
        <taxon>Bacillati</taxon>
        <taxon>Actinomycetota</taxon>
        <taxon>Actinomycetes</taxon>
        <taxon>Kitasatosporales</taxon>
        <taxon>Streptomycetaceae</taxon>
        <taxon>Streptomyces</taxon>
    </lineage>
</organism>
<comment type="caution">
    <text evidence="1">The sequence shown here is derived from an EMBL/GenBank/DDBJ whole genome shotgun (WGS) entry which is preliminary data.</text>
</comment>
<sequence>MSGLVWFIAGQDHAVRGVRGMRRELPAAESVGLPQGECRADRIDQRRHAALVACLEGRKYEARAVGCRSFGASVDVVDRQVVGDVRGSVRWVDRIREVAHTADLVTVGGEFRGLAPVGFEVHPAERVHGGSFVVRMPDIG</sequence>
<dbReference type="AlphaFoldDB" id="A0A941FAG6"/>
<dbReference type="EMBL" id="JAGTPG010000002">
    <property type="protein sequence ID" value="MBR8640418.1"/>
    <property type="molecule type" value="Genomic_DNA"/>
</dbReference>
<dbReference type="Proteomes" id="UP000682308">
    <property type="component" value="Unassembled WGS sequence"/>
</dbReference>
<reference evidence="1 2" key="1">
    <citation type="submission" date="2021-04" db="EMBL/GenBank/DDBJ databases">
        <title>Characterization of the biosynthetic gene cluster of new lipopeptides with antitumor activity in the genome of the marine Streptomyces PHM034.</title>
        <authorList>
            <person name="Ceniceros A."/>
            <person name="Canedo L."/>
            <person name="Mendez C."/>
            <person name="Olano C."/>
            <person name="Schleissner C."/>
            <person name="Cuevas C."/>
            <person name="De La Calle F."/>
            <person name="Salas J.A."/>
        </authorList>
    </citation>
    <scope>NUCLEOTIDE SEQUENCE [LARGE SCALE GENOMIC DNA]</scope>
    <source>
        <strain evidence="1 2">PHM034</strain>
    </source>
</reference>
<evidence type="ECO:0000313" key="1">
    <source>
        <dbReference type="EMBL" id="MBR8640418.1"/>
    </source>
</evidence>
<proteinExistence type="predicted"/>
<accession>A0A941FAG6</accession>
<protein>
    <submittedName>
        <fullName evidence="1">Uncharacterized protein</fullName>
    </submittedName>
</protein>
<keyword evidence="2" id="KW-1185">Reference proteome</keyword>
<gene>
    <name evidence="1" type="ORF">KEF29_16755</name>
</gene>